<dbReference type="InterPro" id="IPR014753">
    <property type="entry name" value="Arrestin_N"/>
</dbReference>
<dbReference type="AlphaFoldDB" id="A0A286XY75"/>
<accession>A0A286XY75</accession>
<comment type="similarity">
    <text evidence="1">Belongs to the arrestin family.</text>
</comment>
<evidence type="ECO:0000313" key="4">
    <source>
        <dbReference type="Proteomes" id="UP000005447"/>
    </source>
</evidence>
<proteinExistence type="inferred from homology"/>
<dbReference type="GO" id="GO:0002031">
    <property type="term" value="P:G protein-coupled receptor internalization"/>
    <property type="evidence" value="ECO:0007669"/>
    <property type="project" value="TreeGrafter"/>
</dbReference>
<dbReference type="Gene3D" id="2.60.40.840">
    <property type="match status" value="1"/>
</dbReference>
<dbReference type="PANTHER" id="PTHR11792:SF19">
    <property type="entry name" value="ARRESTIN-C"/>
    <property type="match status" value="1"/>
</dbReference>
<dbReference type="InterPro" id="IPR000698">
    <property type="entry name" value="Arrestin"/>
</dbReference>
<reference evidence="4" key="1">
    <citation type="journal article" date="2011" name="Nature">
        <title>A high-resolution map of human evolutionary constraint using 29 mammals.</title>
        <authorList>
            <person name="Lindblad-Toh K."/>
            <person name="Garber M."/>
            <person name="Zuk O."/>
            <person name="Lin M.F."/>
            <person name="Parker B.J."/>
            <person name="Washietl S."/>
            <person name="Kheradpour P."/>
            <person name="Ernst J."/>
            <person name="Jordan G."/>
            <person name="Mauceli E."/>
            <person name="Ward L.D."/>
            <person name="Lowe C.B."/>
            <person name="Holloway A.K."/>
            <person name="Clamp M."/>
            <person name="Gnerre S."/>
            <person name="Alfoldi J."/>
            <person name="Beal K."/>
            <person name="Chang J."/>
            <person name="Clawson H."/>
            <person name="Cuff J."/>
            <person name="Di Palma F."/>
            <person name="Fitzgerald S."/>
            <person name="Flicek P."/>
            <person name="Guttman M."/>
            <person name="Hubisz M.J."/>
            <person name="Jaffe D.B."/>
            <person name="Jungreis I."/>
            <person name="Kent W.J."/>
            <person name="Kostka D."/>
            <person name="Lara M."/>
            <person name="Martins A.L."/>
            <person name="Massingham T."/>
            <person name="Moltke I."/>
            <person name="Raney B.J."/>
            <person name="Rasmussen M.D."/>
            <person name="Robinson J."/>
            <person name="Stark A."/>
            <person name="Vilella A.J."/>
            <person name="Wen J."/>
            <person name="Xie X."/>
            <person name="Zody M.C."/>
            <person name="Baldwin J."/>
            <person name="Bloom T."/>
            <person name="Chin C.W."/>
            <person name="Heiman D."/>
            <person name="Nicol R."/>
            <person name="Nusbaum C."/>
            <person name="Young S."/>
            <person name="Wilkinson J."/>
            <person name="Worley K.C."/>
            <person name="Kovar C.L."/>
            <person name="Muzny D.M."/>
            <person name="Gibbs R.A."/>
            <person name="Cree A."/>
            <person name="Dihn H.H."/>
            <person name="Fowler G."/>
            <person name="Jhangiani S."/>
            <person name="Joshi V."/>
            <person name="Lee S."/>
            <person name="Lewis L.R."/>
            <person name="Nazareth L.V."/>
            <person name="Okwuonu G."/>
            <person name="Santibanez J."/>
            <person name="Warren W.C."/>
            <person name="Mardis E.R."/>
            <person name="Weinstock G.M."/>
            <person name="Wilson R.K."/>
            <person name="Delehaunty K."/>
            <person name="Dooling D."/>
            <person name="Fronik C."/>
            <person name="Fulton L."/>
            <person name="Fulton B."/>
            <person name="Graves T."/>
            <person name="Minx P."/>
            <person name="Sodergren E."/>
            <person name="Birney E."/>
            <person name="Margulies E.H."/>
            <person name="Herrero J."/>
            <person name="Green E.D."/>
            <person name="Haussler D."/>
            <person name="Siepel A."/>
            <person name="Goldman N."/>
            <person name="Pollard K.S."/>
            <person name="Pedersen J.S."/>
            <person name="Lander E.S."/>
            <person name="Kellis M."/>
        </authorList>
    </citation>
    <scope>NUCLEOTIDE SEQUENCE [LARGE SCALE GENOMIC DNA]</scope>
    <source>
        <strain evidence="4">2N</strain>
    </source>
</reference>
<protein>
    <recommendedName>
        <fullName evidence="2">Retinal cone arrestin-3</fullName>
    </recommendedName>
</protein>
<dbReference type="InterPro" id="IPR014756">
    <property type="entry name" value="Ig_E-set"/>
</dbReference>
<dbReference type="Ensembl" id="ENSCPOT00000043260.1">
    <property type="protein sequence ID" value="ENSCPOP00000030527.1"/>
    <property type="gene ID" value="ENSCPOG00000036057.1"/>
</dbReference>
<dbReference type="GO" id="GO:0001664">
    <property type="term" value="F:G protein-coupled receptor binding"/>
    <property type="evidence" value="ECO:0007669"/>
    <property type="project" value="TreeGrafter"/>
</dbReference>
<dbReference type="PANTHER" id="PTHR11792">
    <property type="entry name" value="ARRESTIN"/>
    <property type="match status" value="1"/>
</dbReference>
<dbReference type="Proteomes" id="UP000005447">
    <property type="component" value="Unassembled WGS sequence"/>
</dbReference>
<evidence type="ECO:0000256" key="1">
    <source>
        <dbReference type="ARBA" id="ARBA00005298"/>
    </source>
</evidence>
<dbReference type="GeneTree" id="ENSGT00950000182887"/>
<dbReference type="VEuPathDB" id="HostDB:ENSCPOG00000036057"/>
<keyword evidence="4" id="KW-1185">Reference proteome</keyword>
<organism evidence="3 4">
    <name type="scientific">Cavia porcellus</name>
    <name type="common">Guinea pig</name>
    <dbReference type="NCBI Taxonomy" id="10141"/>
    <lineage>
        <taxon>Eukaryota</taxon>
        <taxon>Metazoa</taxon>
        <taxon>Chordata</taxon>
        <taxon>Craniata</taxon>
        <taxon>Vertebrata</taxon>
        <taxon>Euteleostomi</taxon>
        <taxon>Mammalia</taxon>
        <taxon>Eutheria</taxon>
        <taxon>Euarchontoglires</taxon>
        <taxon>Glires</taxon>
        <taxon>Rodentia</taxon>
        <taxon>Hystricomorpha</taxon>
        <taxon>Caviidae</taxon>
        <taxon>Cavia</taxon>
    </lineage>
</organism>
<dbReference type="GO" id="GO:0007601">
    <property type="term" value="P:visual perception"/>
    <property type="evidence" value="ECO:0007669"/>
    <property type="project" value="TreeGrafter"/>
</dbReference>
<dbReference type="EMBL" id="AAKN02030080">
    <property type="status" value="NOT_ANNOTATED_CDS"/>
    <property type="molecule type" value="Genomic_DNA"/>
</dbReference>
<dbReference type="SUPFAM" id="SSF81296">
    <property type="entry name" value="E set domains"/>
    <property type="match status" value="1"/>
</dbReference>
<name>A0A286XY75_CAVPO</name>
<evidence type="ECO:0000256" key="2">
    <source>
        <dbReference type="ARBA" id="ARBA00033294"/>
    </source>
</evidence>
<dbReference type="InParanoid" id="A0A286XY75"/>
<dbReference type="GO" id="GO:0007165">
    <property type="term" value="P:signal transduction"/>
    <property type="evidence" value="ECO:0007669"/>
    <property type="project" value="InterPro"/>
</dbReference>
<reference evidence="3" key="2">
    <citation type="submission" date="2025-08" db="UniProtKB">
        <authorList>
            <consortium name="Ensembl"/>
        </authorList>
    </citation>
    <scope>IDENTIFICATION</scope>
    <source>
        <strain evidence="3">2N</strain>
    </source>
</reference>
<dbReference type="STRING" id="10141.ENSCPOP00000030527"/>
<reference evidence="3" key="3">
    <citation type="submission" date="2025-09" db="UniProtKB">
        <authorList>
            <consortium name="Ensembl"/>
        </authorList>
    </citation>
    <scope>IDENTIFICATION</scope>
    <source>
        <strain evidence="3">2N</strain>
    </source>
</reference>
<sequence length="111" mass="12827">PQRVFKKTSSNGKFSIYLWKRKDYFRDHPLFHFLTKVPSLPLSADGVILVDLDYLKGRKMFVMLICAFCYGHDDLDVIAVPVESNSLQVPLTVLQERLLYKLGDNAYPFTL</sequence>
<evidence type="ECO:0000313" key="3">
    <source>
        <dbReference type="Ensembl" id="ENSCPOP00000030527.1"/>
    </source>
</evidence>